<evidence type="ECO:0000256" key="2">
    <source>
        <dbReference type="ARBA" id="ARBA00006375"/>
    </source>
</evidence>
<evidence type="ECO:0000256" key="1">
    <source>
        <dbReference type="ARBA" id="ARBA00004448"/>
    </source>
</evidence>
<keyword evidence="9" id="KW-0496">Mitochondrion</keyword>
<accession>A0AAV1AUA7</accession>
<proteinExistence type="inferred from homology"/>
<evidence type="ECO:0008006" key="15">
    <source>
        <dbReference type="Google" id="ProtNLM"/>
    </source>
</evidence>
<protein>
    <recommendedName>
        <fullName evidence="15">Mitochondrial uncoupling protein 1</fullName>
    </recommendedName>
</protein>
<evidence type="ECO:0000256" key="4">
    <source>
        <dbReference type="ARBA" id="ARBA00022692"/>
    </source>
</evidence>
<dbReference type="PANTHER" id="PTHR45618">
    <property type="entry name" value="MITOCHONDRIAL DICARBOXYLATE CARRIER-RELATED"/>
    <property type="match status" value="1"/>
</dbReference>
<keyword evidence="7" id="KW-1133">Transmembrane helix</keyword>
<evidence type="ECO:0000256" key="3">
    <source>
        <dbReference type="ARBA" id="ARBA00022448"/>
    </source>
</evidence>
<evidence type="ECO:0000256" key="10">
    <source>
        <dbReference type="ARBA" id="ARBA00023136"/>
    </source>
</evidence>
<feature type="repeat" description="Solcar" evidence="11">
    <location>
        <begin position="115"/>
        <end position="206"/>
    </location>
</feature>
<name>A0AAV1AUA7_VICFA</name>
<dbReference type="EMBL" id="OX451740">
    <property type="protein sequence ID" value="CAI8612828.1"/>
    <property type="molecule type" value="Genomic_DNA"/>
</dbReference>
<keyword evidence="3 12" id="KW-0813">Transport</keyword>
<dbReference type="Proteomes" id="UP001157006">
    <property type="component" value="Chromosome 5"/>
</dbReference>
<dbReference type="InterPro" id="IPR002067">
    <property type="entry name" value="MCP"/>
</dbReference>
<dbReference type="InterPro" id="IPR023395">
    <property type="entry name" value="MCP_dom_sf"/>
</dbReference>
<evidence type="ECO:0000256" key="5">
    <source>
        <dbReference type="ARBA" id="ARBA00022737"/>
    </source>
</evidence>
<dbReference type="GO" id="GO:0005743">
    <property type="term" value="C:mitochondrial inner membrane"/>
    <property type="evidence" value="ECO:0007669"/>
    <property type="project" value="UniProtKB-SubCell"/>
</dbReference>
<feature type="repeat" description="Solcar" evidence="11">
    <location>
        <begin position="215"/>
        <end position="298"/>
    </location>
</feature>
<organism evidence="13 14">
    <name type="scientific">Vicia faba</name>
    <name type="common">Broad bean</name>
    <name type="synonym">Faba vulgaris</name>
    <dbReference type="NCBI Taxonomy" id="3906"/>
    <lineage>
        <taxon>Eukaryota</taxon>
        <taxon>Viridiplantae</taxon>
        <taxon>Streptophyta</taxon>
        <taxon>Embryophyta</taxon>
        <taxon>Tracheophyta</taxon>
        <taxon>Spermatophyta</taxon>
        <taxon>Magnoliopsida</taxon>
        <taxon>eudicotyledons</taxon>
        <taxon>Gunneridae</taxon>
        <taxon>Pentapetalae</taxon>
        <taxon>rosids</taxon>
        <taxon>fabids</taxon>
        <taxon>Fabales</taxon>
        <taxon>Fabaceae</taxon>
        <taxon>Papilionoideae</taxon>
        <taxon>50 kb inversion clade</taxon>
        <taxon>NPAAA clade</taxon>
        <taxon>Hologalegina</taxon>
        <taxon>IRL clade</taxon>
        <taxon>Fabeae</taxon>
        <taxon>Vicia</taxon>
    </lineage>
</organism>
<feature type="repeat" description="Solcar" evidence="11">
    <location>
        <begin position="11"/>
        <end position="105"/>
    </location>
</feature>
<evidence type="ECO:0000256" key="6">
    <source>
        <dbReference type="ARBA" id="ARBA00022792"/>
    </source>
</evidence>
<gene>
    <name evidence="13" type="ORF">VFH_V052920</name>
</gene>
<dbReference type="PRINTS" id="PR00784">
    <property type="entry name" value="MTUNCOUPLING"/>
</dbReference>
<evidence type="ECO:0000256" key="8">
    <source>
        <dbReference type="ARBA" id="ARBA00023016"/>
    </source>
</evidence>
<evidence type="ECO:0000256" key="9">
    <source>
        <dbReference type="ARBA" id="ARBA00023128"/>
    </source>
</evidence>
<keyword evidence="6" id="KW-0999">Mitochondrion inner membrane</keyword>
<dbReference type="PROSITE" id="PS50920">
    <property type="entry name" value="SOLCAR"/>
    <property type="match status" value="3"/>
</dbReference>
<comment type="similarity">
    <text evidence="2 12">Belongs to the mitochondrial carrier (TC 2.A.29) family.</text>
</comment>
<evidence type="ECO:0000256" key="12">
    <source>
        <dbReference type="RuleBase" id="RU000488"/>
    </source>
</evidence>
<evidence type="ECO:0000256" key="7">
    <source>
        <dbReference type="ARBA" id="ARBA00022989"/>
    </source>
</evidence>
<dbReference type="Gene3D" id="1.50.40.10">
    <property type="entry name" value="Mitochondrial carrier domain"/>
    <property type="match status" value="1"/>
</dbReference>
<evidence type="ECO:0000256" key="11">
    <source>
        <dbReference type="PROSITE-ProRule" id="PRU00282"/>
    </source>
</evidence>
<keyword evidence="14" id="KW-1185">Reference proteome</keyword>
<dbReference type="InterPro" id="IPR018108">
    <property type="entry name" value="MCP_transmembrane"/>
</dbReference>
<sequence>MVGGGGSNSDISFAGTFASSAFSACFAEICTIPLDTAKVRLQLQKQAVAGDTINLPKYKGMLGTVGTIAREEGLSALWKGIVPGLHRQCLYGGLRIGLYEPVKNLYVGKDHVGDTPLTKKILAALTTGAVAIAVANPTDLVKVRLQAEGKLPPGVPRRYTGSLNAYSTIVKQEGVRALWTGIGPNVARNAIINAAELASYDQVKETILKIPGFTDNVVTHLLSGLGAGFFAVCIGSPVDVVKSRMMGDPSYKSTIDCFVKTLKNDGPLAFYKGFIPNFGRLGSWNVIMFLTLEQTKKFVKSLESA</sequence>
<keyword evidence="5" id="KW-0677">Repeat</keyword>
<keyword evidence="10 11" id="KW-0472">Membrane</keyword>
<dbReference type="Pfam" id="PF00153">
    <property type="entry name" value="Mito_carr"/>
    <property type="match status" value="3"/>
</dbReference>
<evidence type="ECO:0000313" key="14">
    <source>
        <dbReference type="Proteomes" id="UP001157006"/>
    </source>
</evidence>
<dbReference type="FunFam" id="1.50.40.10:FF:000019">
    <property type="entry name" value="Mitochondrial uncoupling protein 1"/>
    <property type="match status" value="1"/>
</dbReference>
<evidence type="ECO:0000313" key="13">
    <source>
        <dbReference type="EMBL" id="CAI8612828.1"/>
    </source>
</evidence>
<dbReference type="SUPFAM" id="SSF103506">
    <property type="entry name" value="Mitochondrial carrier"/>
    <property type="match status" value="1"/>
</dbReference>
<dbReference type="AlphaFoldDB" id="A0AAV1AUA7"/>
<dbReference type="GO" id="GO:0015171">
    <property type="term" value="F:amino acid transmembrane transporter activity"/>
    <property type="evidence" value="ECO:0007669"/>
    <property type="project" value="UniProtKB-ARBA"/>
</dbReference>
<reference evidence="13 14" key="1">
    <citation type="submission" date="2023-01" db="EMBL/GenBank/DDBJ databases">
        <authorList>
            <person name="Kreplak J."/>
        </authorList>
    </citation>
    <scope>NUCLEOTIDE SEQUENCE [LARGE SCALE GENOMIC DNA]</scope>
</reference>
<comment type="subcellular location">
    <subcellularLocation>
        <location evidence="1">Mitochondrion inner membrane</location>
        <topology evidence="1">Multi-pass membrane protein</topology>
    </subcellularLocation>
</comment>
<keyword evidence="8" id="KW-0346">Stress response</keyword>
<keyword evidence="4 11" id="KW-0812">Transmembrane</keyword>
<dbReference type="InterPro" id="IPR050391">
    <property type="entry name" value="Mito_Metabolite_Transporter"/>
</dbReference>